<dbReference type="GeneID" id="98177998"/>
<evidence type="ECO:0000313" key="2">
    <source>
        <dbReference type="EMBL" id="GAB1317045.1"/>
    </source>
</evidence>
<feature type="region of interest" description="Disordered" evidence="1">
    <location>
        <begin position="17"/>
        <end position="52"/>
    </location>
</feature>
<comment type="caution">
    <text evidence="2">The sequence shown here is derived from an EMBL/GenBank/DDBJ whole genome shotgun (WGS) entry which is preliminary data.</text>
</comment>
<accession>A0ABQ0GH04</accession>
<sequence>MPELLFINKTQSSDVLTRSKADEKSRILSHVQNRRRRDEARRKRDTRVAQPSLDKPYGLQFQVEVVEVRRPKDPFSPTSNTKEDGQYQNLVRLALTYPTHNSSDPFYSTVAGRDVGSHAMLSLTFSKGVKMTFLSEAFAPPSVLLDTDNPKRFISMRHDAVIQARLHRCIEDDLLMHATLAYGSSCLAWMFGILDTSRPPEYFIGKAISRARHRIANPSPPDRTGGGCERAEEDKQWFALSIYSLAITENWNHMPPIWVRCPSRQALALRKENASRAASRMHLQALARFIDDNGGWGAFDPYIMESAILADKYLSLWEMESPIIPLTWDPGPLSRAVRDALGIDEDEGTKSDVEMGNNLLHLPLCEKLKDIIADIADYARIARAAWAQPEIVTFEPQSWLFLRLQSFYFRLMLLDEDRLSRLDDCIKIIVLTFLLATTHYHGAAVCAANMVSKIRSALVHARFWDENVFGSRGLRFWCLCTGAIAAGATLEREWFLGQIAEMAAAGGDSEGSRRHEWEGRERLDGYLFLWDSQGTELSALINELPFDAALYCMNTFL</sequence>
<protein>
    <submittedName>
        <fullName evidence="2">Transcription factor domain-containing protein</fullName>
    </submittedName>
</protein>
<evidence type="ECO:0000313" key="3">
    <source>
        <dbReference type="Proteomes" id="UP001628179"/>
    </source>
</evidence>
<organism evidence="2 3">
    <name type="scientific">Madurella fahalii</name>
    <dbReference type="NCBI Taxonomy" id="1157608"/>
    <lineage>
        <taxon>Eukaryota</taxon>
        <taxon>Fungi</taxon>
        <taxon>Dikarya</taxon>
        <taxon>Ascomycota</taxon>
        <taxon>Pezizomycotina</taxon>
        <taxon>Sordariomycetes</taxon>
        <taxon>Sordariomycetidae</taxon>
        <taxon>Sordariales</taxon>
        <taxon>Sordariales incertae sedis</taxon>
        <taxon>Madurella</taxon>
    </lineage>
</organism>
<dbReference type="EMBL" id="BAAFSV010000004">
    <property type="protein sequence ID" value="GAB1317045.1"/>
    <property type="molecule type" value="Genomic_DNA"/>
</dbReference>
<reference evidence="2 3" key="1">
    <citation type="submission" date="2024-09" db="EMBL/GenBank/DDBJ databases">
        <title>Itraconazole resistance in Madurella fahalii resulting from another homologue of gene encoding cytochrome P450 14-alpha sterol demethylase (CYP51).</title>
        <authorList>
            <person name="Yoshioka I."/>
            <person name="Fahal A.H."/>
            <person name="Kaneko S."/>
            <person name="Yaguchi T."/>
        </authorList>
    </citation>
    <scope>NUCLEOTIDE SEQUENCE [LARGE SCALE GENOMIC DNA]</scope>
    <source>
        <strain evidence="2 3">IFM 68171</strain>
    </source>
</reference>
<dbReference type="RefSeq" id="XP_070918776.1">
    <property type="nucleotide sequence ID" value="XM_071062675.1"/>
</dbReference>
<proteinExistence type="predicted"/>
<feature type="compositionally biased region" description="Basic and acidic residues" evidence="1">
    <location>
        <begin position="17"/>
        <end position="26"/>
    </location>
</feature>
<dbReference type="Proteomes" id="UP001628179">
    <property type="component" value="Unassembled WGS sequence"/>
</dbReference>
<evidence type="ECO:0000256" key="1">
    <source>
        <dbReference type="SAM" id="MobiDB-lite"/>
    </source>
</evidence>
<name>A0ABQ0GH04_9PEZI</name>
<keyword evidence="3" id="KW-1185">Reference proteome</keyword>
<gene>
    <name evidence="2" type="ORF">MFIFM68171_07255</name>
</gene>